<accession>A0A177N3K5</accession>
<organism evidence="3 4">
    <name type="scientific">Methylomonas koyamae</name>
    <dbReference type="NCBI Taxonomy" id="702114"/>
    <lineage>
        <taxon>Bacteria</taxon>
        <taxon>Pseudomonadati</taxon>
        <taxon>Pseudomonadota</taxon>
        <taxon>Gammaproteobacteria</taxon>
        <taxon>Methylococcales</taxon>
        <taxon>Methylococcaceae</taxon>
        <taxon>Methylomonas</taxon>
    </lineage>
</organism>
<dbReference type="OrthoDB" id="5573815at2"/>
<dbReference type="InterPro" id="IPR013424">
    <property type="entry name" value="Ice-binding_C"/>
</dbReference>
<comment type="caution">
    <text evidence="3">The sequence shown here is derived from an EMBL/GenBank/DDBJ whole genome shotgun (WGS) entry which is preliminary data.</text>
</comment>
<dbReference type="Proteomes" id="UP000077857">
    <property type="component" value="Unassembled WGS sequence"/>
</dbReference>
<evidence type="ECO:0000256" key="1">
    <source>
        <dbReference type="SAM" id="MobiDB-lite"/>
    </source>
</evidence>
<protein>
    <recommendedName>
        <fullName evidence="2">Ice-binding protein C-terminal domain-containing protein</fullName>
    </recommendedName>
</protein>
<feature type="domain" description="Ice-binding protein C-terminal" evidence="2">
    <location>
        <begin position="308"/>
        <end position="331"/>
    </location>
</feature>
<sequence>METRSGPARHPTHNYFAKYQEENPMKTVNSLHSATTHSAARPGKRPSGSRTSLAAAVALLLGAHIAPAYAASFDPNIVIKGSAEFDSTGSPFEPINASQSGEITRIMAGITSTTTLNGAAINGVDPLTGTLTSIGDGFGIKFNANGNADNEPSVVNSLFGDYSLSLQNNSATDAFLVNLRFEFSQQVDTTDSVKSNTDNGEFAHAQVALRKQDGSELLFASALSDTQFGNQQFLFTNNLVNSASGLGGKLSDSGFLILSFLLNPGELLQLGDGSPEVLLRGAADSGLFSGEVATLLTVDSVVRQTTETVPEPATLLLTGIGLASLLASQRRNRAIA</sequence>
<evidence type="ECO:0000313" key="4">
    <source>
        <dbReference type="Proteomes" id="UP000077857"/>
    </source>
</evidence>
<proteinExistence type="predicted"/>
<dbReference type="AlphaFoldDB" id="A0A177N3K5"/>
<dbReference type="NCBIfam" id="TIGR02595">
    <property type="entry name" value="PEP_CTERM"/>
    <property type="match status" value="1"/>
</dbReference>
<dbReference type="EMBL" id="LUUJ01000109">
    <property type="protein sequence ID" value="OAI12556.1"/>
    <property type="molecule type" value="Genomic_DNA"/>
</dbReference>
<evidence type="ECO:0000259" key="2">
    <source>
        <dbReference type="Pfam" id="PF07589"/>
    </source>
</evidence>
<feature type="region of interest" description="Disordered" evidence="1">
    <location>
        <begin position="30"/>
        <end position="49"/>
    </location>
</feature>
<evidence type="ECO:0000313" key="3">
    <source>
        <dbReference type="EMBL" id="OAI12556.1"/>
    </source>
</evidence>
<dbReference type="Pfam" id="PF07589">
    <property type="entry name" value="PEP-CTERM"/>
    <property type="match status" value="1"/>
</dbReference>
<name>A0A177N3K5_9GAMM</name>
<reference evidence="3 4" key="1">
    <citation type="submission" date="2016-03" db="EMBL/GenBank/DDBJ databases">
        <authorList>
            <person name="Ploux O."/>
        </authorList>
    </citation>
    <scope>NUCLEOTIDE SEQUENCE [LARGE SCALE GENOMIC DNA]</scope>
    <source>
        <strain evidence="3 4">R-45378</strain>
    </source>
</reference>
<gene>
    <name evidence="3" type="ORF">A1507_18885</name>
</gene>